<evidence type="ECO:0000313" key="2">
    <source>
        <dbReference type="Proteomes" id="UP000257039"/>
    </source>
</evidence>
<reference evidence="1 2" key="1">
    <citation type="submission" date="2017-04" db="EMBL/GenBank/DDBJ databases">
        <title>Draft genome sequence of Zooshikella ganghwensis VG4 isolated from Red Sea sediments.</title>
        <authorList>
            <person name="Rehman Z."/>
            <person name="Alam I."/>
            <person name="Kamau A."/>
            <person name="Bajic V."/>
            <person name="Leiknes T."/>
        </authorList>
    </citation>
    <scope>NUCLEOTIDE SEQUENCE [LARGE SCALE GENOMIC DNA]</scope>
    <source>
        <strain evidence="1 2">VG4</strain>
    </source>
</reference>
<dbReference type="PANTHER" id="PTHR33835">
    <property type="entry name" value="YALI0C07656P"/>
    <property type="match status" value="1"/>
</dbReference>
<name>A0A4P9VT05_9GAMM</name>
<gene>
    <name evidence="1" type="ORF">B9G39_18975</name>
</gene>
<comment type="caution">
    <text evidence="1">The sequence shown here is derived from an EMBL/GenBank/DDBJ whole genome shotgun (WGS) entry which is preliminary data.</text>
</comment>
<accession>A0A4P9VT05</accession>
<dbReference type="SUPFAM" id="SSF56281">
    <property type="entry name" value="Metallo-hydrolase/oxidoreductase"/>
    <property type="match status" value="1"/>
</dbReference>
<dbReference type="EMBL" id="NDXW01000001">
    <property type="protein sequence ID" value="RDH46798.1"/>
    <property type="molecule type" value="Genomic_DNA"/>
</dbReference>
<dbReference type="InterPro" id="IPR036866">
    <property type="entry name" value="RibonucZ/Hydroxyglut_hydro"/>
</dbReference>
<organism evidence="1 2">
    <name type="scientific">Zooshikella ganghwensis</name>
    <dbReference type="NCBI Taxonomy" id="202772"/>
    <lineage>
        <taxon>Bacteria</taxon>
        <taxon>Pseudomonadati</taxon>
        <taxon>Pseudomonadota</taxon>
        <taxon>Gammaproteobacteria</taxon>
        <taxon>Oceanospirillales</taxon>
        <taxon>Zooshikellaceae</taxon>
        <taxon>Zooshikella</taxon>
    </lineage>
</organism>
<sequence length="206" mass="23975">MTIIRLPDNKLWIHSPIRLTPSLQQALKELGDICYLIAPNKLHHLFLTDWISTYPKALIFGTPELCKKRDDISFTAELKDTPEEYWQQDIDQTIFHGSPAMEEAVFYHKPSKTLIVTDLIENFDPDHFGRWQRAIARFTGVLAPHGKMPADWRLSFSFGSKKQAQQSLDQILKWDINTIILAHGECIFQDARSFLDESFKWLTEHH</sequence>
<dbReference type="AlphaFoldDB" id="A0A4P9VT05"/>
<proteinExistence type="predicted"/>
<evidence type="ECO:0000313" key="1">
    <source>
        <dbReference type="EMBL" id="RDH46798.1"/>
    </source>
</evidence>
<keyword evidence="2" id="KW-1185">Reference proteome</keyword>
<dbReference type="Pfam" id="PF14234">
    <property type="entry name" value="DUF4336"/>
    <property type="match status" value="1"/>
</dbReference>
<dbReference type="PANTHER" id="PTHR33835:SF1">
    <property type="entry name" value="METALLO-BETA-LACTAMASE DOMAIN-CONTAINING PROTEIN"/>
    <property type="match status" value="1"/>
</dbReference>
<protein>
    <submittedName>
        <fullName evidence="1">DUF4336 domain-containing protein</fullName>
    </submittedName>
</protein>
<dbReference type="InterPro" id="IPR025638">
    <property type="entry name" value="DUF4336"/>
</dbReference>
<dbReference type="Proteomes" id="UP000257039">
    <property type="component" value="Unassembled WGS sequence"/>
</dbReference>